<dbReference type="OrthoDB" id="2692743at2759"/>
<dbReference type="Proteomes" id="UP000719766">
    <property type="component" value="Unassembled WGS sequence"/>
</dbReference>
<organism evidence="2 3">
    <name type="scientific">Suillus plorans</name>
    <dbReference type="NCBI Taxonomy" id="116603"/>
    <lineage>
        <taxon>Eukaryota</taxon>
        <taxon>Fungi</taxon>
        <taxon>Dikarya</taxon>
        <taxon>Basidiomycota</taxon>
        <taxon>Agaricomycotina</taxon>
        <taxon>Agaricomycetes</taxon>
        <taxon>Agaricomycetidae</taxon>
        <taxon>Boletales</taxon>
        <taxon>Suillineae</taxon>
        <taxon>Suillaceae</taxon>
        <taxon>Suillus</taxon>
    </lineage>
</organism>
<proteinExistence type="predicted"/>
<evidence type="ECO:0000313" key="3">
    <source>
        <dbReference type="Proteomes" id="UP000719766"/>
    </source>
</evidence>
<feature type="region of interest" description="Disordered" evidence="1">
    <location>
        <begin position="1"/>
        <end position="41"/>
    </location>
</feature>
<dbReference type="EMBL" id="JABBWE010000091">
    <property type="protein sequence ID" value="KAG1786545.1"/>
    <property type="molecule type" value="Genomic_DNA"/>
</dbReference>
<reference evidence="2" key="1">
    <citation type="journal article" date="2020" name="New Phytol.">
        <title>Comparative genomics reveals dynamic genome evolution in host specialist ectomycorrhizal fungi.</title>
        <authorList>
            <person name="Lofgren L.A."/>
            <person name="Nguyen N.H."/>
            <person name="Vilgalys R."/>
            <person name="Ruytinx J."/>
            <person name="Liao H.L."/>
            <person name="Branco S."/>
            <person name="Kuo A."/>
            <person name="LaButti K."/>
            <person name="Lipzen A."/>
            <person name="Andreopoulos W."/>
            <person name="Pangilinan J."/>
            <person name="Riley R."/>
            <person name="Hundley H."/>
            <person name="Na H."/>
            <person name="Barry K."/>
            <person name="Grigoriev I.V."/>
            <person name="Stajich J.E."/>
            <person name="Kennedy P.G."/>
        </authorList>
    </citation>
    <scope>NUCLEOTIDE SEQUENCE</scope>
    <source>
        <strain evidence="2">S12</strain>
    </source>
</reference>
<accession>A0A9P7DBW5</accession>
<dbReference type="AlphaFoldDB" id="A0A9P7DBW5"/>
<feature type="compositionally biased region" description="Acidic residues" evidence="1">
    <location>
        <begin position="1"/>
        <end position="10"/>
    </location>
</feature>
<dbReference type="RefSeq" id="XP_041153980.1">
    <property type="nucleotide sequence ID" value="XM_041300793.1"/>
</dbReference>
<sequence>MPGDNMDDDSLTQTQTRSSQRKKDQYLRPSNRSIPDILANPQTPSNVIDAATARIELTSRGMLIPVSGASIETLVESLLEFTLQAPGLTRLHTDIIRAIAIMLDQADYVLKAQRIANETTLQMSGLFNRLEKLIDRQEATNSPTNPTSGNMVNPQDSSIVDQVAAVIAPQMEKVITFTKTLTDTLGQAEETQCSLIREREEKEQDLKTSAERIEEAADAFYHSAEDCQNAMKLLTPSLDSAQNKINSLST</sequence>
<comment type="caution">
    <text evidence="2">The sequence shown here is derived from an EMBL/GenBank/DDBJ whole genome shotgun (WGS) entry which is preliminary data.</text>
</comment>
<gene>
    <name evidence="2" type="ORF">HD556DRAFT_1313422</name>
</gene>
<name>A0A9P7DBW5_9AGAM</name>
<protein>
    <submittedName>
        <fullName evidence="2">Uncharacterized protein</fullName>
    </submittedName>
</protein>
<evidence type="ECO:0000256" key="1">
    <source>
        <dbReference type="SAM" id="MobiDB-lite"/>
    </source>
</evidence>
<dbReference type="GeneID" id="64594557"/>
<keyword evidence="3" id="KW-1185">Reference proteome</keyword>
<evidence type="ECO:0000313" key="2">
    <source>
        <dbReference type="EMBL" id="KAG1786545.1"/>
    </source>
</evidence>